<feature type="domain" description="HTH cro/C1-type" evidence="1">
    <location>
        <begin position="12"/>
        <end position="68"/>
    </location>
</feature>
<proteinExistence type="predicted"/>
<reference evidence="2 5" key="2">
    <citation type="submission" date="2019-07" db="EMBL/GenBank/DDBJ databases">
        <title>Whole genome shotgun sequence of Halolactibacillus halophilus NBRC 100868.</title>
        <authorList>
            <person name="Hosoyama A."/>
            <person name="Uohara A."/>
            <person name="Ohji S."/>
            <person name="Ichikawa N."/>
        </authorList>
    </citation>
    <scope>NUCLEOTIDE SEQUENCE [LARGE SCALE GENOMIC DNA]</scope>
    <source>
        <strain evidence="2 5">NBRC 100868</strain>
    </source>
</reference>
<dbReference type="SMART" id="SM00530">
    <property type="entry name" value="HTH_XRE"/>
    <property type="match status" value="1"/>
</dbReference>
<reference evidence="3 4" key="1">
    <citation type="submission" date="2016-10" db="EMBL/GenBank/DDBJ databases">
        <authorList>
            <person name="de Groot N.N."/>
        </authorList>
    </citation>
    <scope>NUCLEOTIDE SEQUENCE [LARGE SCALE GENOMIC DNA]</scope>
    <source>
        <strain evidence="3 4">DSM 17073</strain>
    </source>
</reference>
<dbReference type="Gene3D" id="1.10.260.40">
    <property type="entry name" value="lambda repressor-like DNA-binding domains"/>
    <property type="match status" value="1"/>
</dbReference>
<name>A0A1I5Q0V0_9BACI</name>
<accession>A0A1I5Q0V0</accession>
<evidence type="ECO:0000259" key="1">
    <source>
        <dbReference type="PROSITE" id="PS50943"/>
    </source>
</evidence>
<evidence type="ECO:0000313" key="2">
    <source>
        <dbReference type="EMBL" id="GEM01937.1"/>
    </source>
</evidence>
<dbReference type="EMBL" id="BJWI01000020">
    <property type="protein sequence ID" value="GEM01937.1"/>
    <property type="molecule type" value="Genomic_DNA"/>
</dbReference>
<dbReference type="SUPFAM" id="SSF47413">
    <property type="entry name" value="lambda repressor-like DNA-binding domains"/>
    <property type="match status" value="1"/>
</dbReference>
<dbReference type="PROSITE" id="PS50943">
    <property type="entry name" value="HTH_CROC1"/>
    <property type="match status" value="1"/>
</dbReference>
<dbReference type="CDD" id="cd00093">
    <property type="entry name" value="HTH_XRE"/>
    <property type="match status" value="1"/>
</dbReference>
<dbReference type="RefSeq" id="WP_159430143.1">
    <property type="nucleotide sequence ID" value="NZ_FOXC01000018.1"/>
</dbReference>
<gene>
    <name evidence="2" type="ORF">HHA03_14690</name>
    <name evidence="3" type="ORF">SAMN05421839_11814</name>
</gene>
<dbReference type="OrthoDB" id="2974379at2"/>
<evidence type="ECO:0000313" key="4">
    <source>
        <dbReference type="Proteomes" id="UP000242243"/>
    </source>
</evidence>
<dbReference type="Pfam" id="PF13443">
    <property type="entry name" value="HTH_26"/>
    <property type="match status" value="1"/>
</dbReference>
<dbReference type="STRING" id="306540.SAMN05421839_11814"/>
<dbReference type="AlphaFoldDB" id="A0A1I5Q0V0"/>
<dbReference type="InterPro" id="IPR010982">
    <property type="entry name" value="Lambda_DNA-bd_dom_sf"/>
</dbReference>
<organism evidence="3 4">
    <name type="scientific">Halolactibacillus halophilus</name>
    <dbReference type="NCBI Taxonomy" id="306540"/>
    <lineage>
        <taxon>Bacteria</taxon>
        <taxon>Bacillati</taxon>
        <taxon>Bacillota</taxon>
        <taxon>Bacilli</taxon>
        <taxon>Bacillales</taxon>
        <taxon>Bacillaceae</taxon>
        <taxon>Halolactibacillus</taxon>
    </lineage>
</organism>
<dbReference type="GO" id="GO:0003677">
    <property type="term" value="F:DNA binding"/>
    <property type="evidence" value="ECO:0007669"/>
    <property type="project" value="UniProtKB-KW"/>
</dbReference>
<dbReference type="Proteomes" id="UP000321547">
    <property type="component" value="Unassembled WGS sequence"/>
</dbReference>
<sequence>MVIKYQPKRINILVAMARKGLNQKELGVRAKVNKATISLFLNEKRNRSITPKTANKIAEALECDVLELFDYQIKEVNKMYEN</sequence>
<keyword evidence="5" id="KW-1185">Reference proteome</keyword>
<dbReference type="EMBL" id="FOXC01000018">
    <property type="protein sequence ID" value="SFP39974.1"/>
    <property type="molecule type" value="Genomic_DNA"/>
</dbReference>
<evidence type="ECO:0000313" key="3">
    <source>
        <dbReference type="EMBL" id="SFP39974.1"/>
    </source>
</evidence>
<dbReference type="InterPro" id="IPR001387">
    <property type="entry name" value="Cro/C1-type_HTH"/>
</dbReference>
<evidence type="ECO:0000313" key="5">
    <source>
        <dbReference type="Proteomes" id="UP000321547"/>
    </source>
</evidence>
<protein>
    <submittedName>
        <fullName evidence="3">DNA-binding transcriptional regulator, XRE family</fullName>
    </submittedName>
</protein>
<dbReference type="Proteomes" id="UP000242243">
    <property type="component" value="Unassembled WGS sequence"/>
</dbReference>
<keyword evidence="3" id="KW-0238">DNA-binding</keyword>